<evidence type="ECO:0000256" key="11">
    <source>
        <dbReference type="ARBA" id="ARBA00023136"/>
    </source>
</evidence>
<dbReference type="eggNOG" id="ENOG502S1B1">
    <property type="taxonomic scope" value="Eukaryota"/>
</dbReference>
<evidence type="ECO:0000256" key="12">
    <source>
        <dbReference type="RuleBase" id="RU367146"/>
    </source>
</evidence>
<keyword evidence="5 12" id="KW-0999">Mitochondrion inner membrane</keyword>
<evidence type="ECO:0000313" key="14">
    <source>
        <dbReference type="Proteomes" id="UP000015241"/>
    </source>
</evidence>
<evidence type="ECO:0000256" key="4">
    <source>
        <dbReference type="ARBA" id="ARBA00022692"/>
    </source>
</evidence>
<evidence type="ECO:0000313" key="13">
    <source>
        <dbReference type="EMBL" id="EPS98987.1"/>
    </source>
</evidence>
<comment type="similarity">
    <text evidence="2 12">Belongs to the PAM17 family.</text>
</comment>
<keyword evidence="6 12" id="KW-0653">Protein transport</keyword>
<comment type="function">
    <text evidence="12">Component of the PAM complex, a complex required for the translocation of transit peptide-containing proteins from the inner membrane into the mitochondrial matrix in an ATP-dependent manner.</text>
</comment>
<keyword evidence="10 12" id="KW-0496">Mitochondrion</keyword>
<keyword evidence="14" id="KW-1185">Reference proteome</keyword>
<keyword evidence="4 12" id="KW-0812">Transmembrane</keyword>
<evidence type="ECO:0000256" key="8">
    <source>
        <dbReference type="ARBA" id="ARBA00022989"/>
    </source>
</evidence>
<dbReference type="AlphaFoldDB" id="S8E2H2"/>
<evidence type="ECO:0000256" key="6">
    <source>
        <dbReference type="ARBA" id="ARBA00022927"/>
    </source>
</evidence>
<comment type="subunit">
    <text evidence="12">Component of the PAM complex.</text>
</comment>
<dbReference type="Proteomes" id="UP000015241">
    <property type="component" value="Unassembled WGS sequence"/>
</dbReference>
<keyword evidence="3 12" id="KW-0813">Transport</keyword>
<organism evidence="13 14">
    <name type="scientific">Fomitopsis schrenkii</name>
    <name type="common">Brown rot fungus</name>
    <dbReference type="NCBI Taxonomy" id="2126942"/>
    <lineage>
        <taxon>Eukaryota</taxon>
        <taxon>Fungi</taxon>
        <taxon>Dikarya</taxon>
        <taxon>Basidiomycota</taxon>
        <taxon>Agaricomycotina</taxon>
        <taxon>Agaricomycetes</taxon>
        <taxon>Polyporales</taxon>
        <taxon>Fomitopsis</taxon>
    </lineage>
</organism>
<evidence type="ECO:0000256" key="7">
    <source>
        <dbReference type="ARBA" id="ARBA00022946"/>
    </source>
</evidence>
<sequence>MRIVSFDVTTPRATLAFVRSKSTKAARLQAAKTSASSTNAAKSEVVVESTPGARALRSGTGKVTEIEQETLPWADYLAIRKKKRRWETAMTIPFTAAGFIGGVMYFGNLDIDPTKPIFNLDPMIVYGFSTLACAGLGYLVGPIVGSNIWRMSHRRTMKLIEARDREFHQHIVNNRVDPAAQSATNPVPDFYGEGIGSLHDYRQWLRDQSRYKKKAYFSEDV</sequence>
<evidence type="ECO:0000256" key="1">
    <source>
        <dbReference type="ARBA" id="ARBA00004448"/>
    </source>
</evidence>
<reference evidence="13 14" key="1">
    <citation type="journal article" date="2012" name="Science">
        <title>The Paleozoic origin of enzymatic lignin decomposition reconstructed from 31 fungal genomes.</title>
        <authorList>
            <person name="Floudas D."/>
            <person name="Binder M."/>
            <person name="Riley R."/>
            <person name="Barry K."/>
            <person name="Blanchette R.A."/>
            <person name="Henrissat B."/>
            <person name="Martinez A.T."/>
            <person name="Otillar R."/>
            <person name="Spatafora J.W."/>
            <person name="Yadav J.S."/>
            <person name="Aerts A."/>
            <person name="Benoit I."/>
            <person name="Boyd A."/>
            <person name="Carlson A."/>
            <person name="Copeland A."/>
            <person name="Coutinho P.M."/>
            <person name="de Vries R.P."/>
            <person name="Ferreira P."/>
            <person name="Findley K."/>
            <person name="Foster B."/>
            <person name="Gaskell J."/>
            <person name="Glotzer D."/>
            <person name="Gorecki P."/>
            <person name="Heitman J."/>
            <person name="Hesse C."/>
            <person name="Hori C."/>
            <person name="Igarashi K."/>
            <person name="Jurgens J.A."/>
            <person name="Kallen N."/>
            <person name="Kersten P."/>
            <person name="Kohler A."/>
            <person name="Kuees U."/>
            <person name="Kumar T.K.A."/>
            <person name="Kuo A."/>
            <person name="LaButti K."/>
            <person name="Larrondo L.F."/>
            <person name="Lindquist E."/>
            <person name="Ling A."/>
            <person name="Lombard V."/>
            <person name="Lucas S."/>
            <person name="Lundell T."/>
            <person name="Martin R."/>
            <person name="McLaughlin D.J."/>
            <person name="Morgenstern I."/>
            <person name="Morin E."/>
            <person name="Murat C."/>
            <person name="Nagy L.G."/>
            <person name="Nolan M."/>
            <person name="Ohm R.A."/>
            <person name="Patyshakuliyeva A."/>
            <person name="Rokas A."/>
            <person name="Ruiz-Duenas F.J."/>
            <person name="Sabat G."/>
            <person name="Salamov A."/>
            <person name="Samejima M."/>
            <person name="Schmutz J."/>
            <person name="Slot J.C."/>
            <person name="St John F."/>
            <person name="Stenlid J."/>
            <person name="Sun H."/>
            <person name="Sun S."/>
            <person name="Syed K."/>
            <person name="Tsang A."/>
            <person name="Wiebenga A."/>
            <person name="Young D."/>
            <person name="Pisabarro A."/>
            <person name="Eastwood D.C."/>
            <person name="Martin F."/>
            <person name="Cullen D."/>
            <person name="Grigoriev I.V."/>
            <person name="Hibbett D.S."/>
        </authorList>
    </citation>
    <scope>NUCLEOTIDE SEQUENCE</scope>
    <source>
        <strain evidence="14">FP-58527</strain>
    </source>
</reference>
<keyword evidence="11 12" id="KW-0472">Membrane</keyword>
<gene>
    <name evidence="13" type="ORF">FOMPIDRAFT_1037209</name>
</gene>
<dbReference type="FunCoup" id="S8E2H2">
    <property type="interactions" value="35"/>
</dbReference>
<accession>S8E2H2</accession>
<dbReference type="PANTHER" id="PTHR28021:SF1">
    <property type="entry name" value="PRESEQUENCE TRANSLOCATED-ASSOCIATED MOTOR SUBUNIT PAM17, MITOCHONDRIAL"/>
    <property type="match status" value="1"/>
</dbReference>
<keyword evidence="9 12" id="KW-0811">Translocation</keyword>
<dbReference type="PANTHER" id="PTHR28021">
    <property type="entry name" value="PRESEQUENCE TRANSLOCATED-ASSOCIATED MOTOR SUBUNIT PAM17, MITOCHONDRIAL"/>
    <property type="match status" value="1"/>
</dbReference>
<evidence type="ECO:0000256" key="2">
    <source>
        <dbReference type="ARBA" id="ARBA00006837"/>
    </source>
</evidence>
<keyword evidence="8 12" id="KW-1133">Transmembrane helix</keyword>
<dbReference type="Pfam" id="PF08566">
    <property type="entry name" value="Pam17"/>
    <property type="match status" value="1"/>
</dbReference>
<evidence type="ECO:0000256" key="10">
    <source>
        <dbReference type="ARBA" id="ARBA00023128"/>
    </source>
</evidence>
<feature type="transmembrane region" description="Helical" evidence="12">
    <location>
        <begin position="88"/>
        <end position="106"/>
    </location>
</feature>
<dbReference type="InterPro" id="IPR013875">
    <property type="entry name" value="Pam17"/>
</dbReference>
<name>S8E2H2_FOMSC</name>
<dbReference type="EMBL" id="KE504160">
    <property type="protein sequence ID" value="EPS98987.1"/>
    <property type="molecule type" value="Genomic_DNA"/>
</dbReference>
<comment type="subcellular location">
    <subcellularLocation>
        <location evidence="1 12">Mitochondrion inner membrane</location>
        <topology evidence="1 12">Multi-pass membrane protein</topology>
    </subcellularLocation>
</comment>
<proteinExistence type="inferred from homology"/>
<feature type="transmembrane region" description="Helical" evidence="12">
    <location>
        <begin position="126"/>
        <end position="149"/>
    </location>
</feature>
<dbReference type="GO" id="GO:0001405">
    <property type="term" value="C:PAM complex, Tim23 associated import motor"/>
    <property type="evidence" value="ECO:0007669"/>
    <property type="project" value="UniProtKB-UniRule"/>
</dbReference>
<dbReference type="HOGENOM" id="CLU_068297_2_0_1"/>
<dbReference type="STRING" id="743788.S8E2H2"/>
<protein>
    <recommendedName>
        <fullName evidence="12">Presequence translocated-associated motor subunit PAM17</fullName>
    </recommendedName>
</protein>
<keyword evidence="7" id="KW-0809">Transit peptide</keyword>
<dbReference type="InParanoid" id="S8E2H2"/>
<evidence type="ECO:0000256" key="3">
    <source>
        <dbReference type="ARBA" id="ARBA00022448"/>
    </source>
</evidence>
<dbReference type="OrthoDB" id="5970083at2759"/>
<evidence type="ECO:0000256" key="9">
    <source>
        <dbReference type="ARBA" id="ARBA00023010"/>
    </source>
</evidence>
<evidence type="ECO:0000256" key="5">
    <source>
        <dbReference type="ARBA" id="ARBA00022792"/>
    </source>
</evidence>
<dbReference type="GO" id="GO:0030150">
    <property type="term" value="P:protein import into mitochondrial matrix"/>
    <property type="evidence" value="ECO:0007669"/>
    <property type="project" value="UniProtKB-UniRule"/>
</dbReference>